<dbReference type="InterPro" id="IPR045728">
    <property type="entry name" value="DUF6082"/>
</dbReference>
<comment type="caution">
    <text evidence="1">The sequence shown here is derived from an EMBL/GenBank/DDBJ whole genome shotgun (WGS) entry which is preliminary data.</text>
</comment>
<dbReference type="EMBL" id="JAOZYC010000184">
    <property type="protein sequence ID" value="MEB8343152.1"/>
    <property type="molecule type" value="Genomic_DNA"/>
</dbReference>
<evidence type="ECO:0000313" key="1">
    <source>
        <dbReference type="EMBL" id="MEB8343152.1"/>
    </source>
</evidence>
<gene>
    <name evidence="1" type="ORF">OKJ99_37245</name>
</gene>
<proteinExistence type="predicted"/>
<accession>A0ABU6FK37</accession>
<reference evidence="1 2" key="1">
    <citation type="submission" date="2022-10" db="EMBL/GenBank/DDBJ databases">
        <authorList>
            <person name="Xie J."/>
            <person name="Shen N."/>
        </authorList>
    </citation>
    <scope>NUCLEOTIDE SEQUENCE [LARGE SCALE GENOMIC DNA]</scope>
    <source>
        <strain evidence="1 2">YIM65594</strain>
    </source>
</reference>
<keyword evidence="2" id="KW-1185">Reference proteome</keyword>
<dbReference type="Pfam" id="PF19560">
    <property type="entry name" value="DUF6082"/>
    <property type="match status" value="1"/>
</dbReference>
<sequence length="169" mass="19308">MCRTVVAAAVGGLAGGTATHLWHRFGPGTKWASEERRRLARAHQQRMHWELLSKAIDDPDLAVVIDNYGLDLTPQKRRQYMYANLWYINAFHLYEAGLLDLKELFGHLRELFQSPLICEYWEATRPHRAALDPASTEAEIGRMAEELFQEMAAAADTEEWWVVGEPPSD</sequence>
<dbReference type="RefSeq" id="WP_326022793.1">
    <property type="nucleotide sequence ID" value="NZ_JAOZYC010000184.1"/>
</dbReference>
<organism evidence="1 2">
    <name type="scientific">Streptomyces endophyticus</name>
    <dbReference type="NCBI Taxonomy" id="714166"/>
    <lineage>
        <taxon>Bacteria</taxon>
        <taxon>Bacillati</taxon>
        <taxon>Actinomycetota</taxon>
        <taxon>Actinomycetes</taxon>
        <taxon>Kitasatosporales</taxon>
        <taxon>Streptomycetaceae</taxon>
        <taxon>Streptomyces</taxon>
    </lineage>
</organism>
<dbReference type="Proteomes" id="UP001354931">
    <property type="component" value="Unassembled WGS sequence"/>
</dbReference>
<name>A0ABU6FK37_9ACTN</name>
<evidence type="ECO:0000313" key="2">
    <source>
        <dbReference type="Proteomes" id="UP001354931"/>
    </source>
</evidence>
<protein>
    <submittedName>
        <fullName evidence="1">DUF6082 family protein</fullName>
    </submittedName>
</protein>